<evidence type="ECO:0000259" key="1">
    <source>
        <dbReference type="Pfam" id="PF08484"/>
    </source>
</evidence>
<dbReference type="EMBL" id="CP051151">
    <property type="protein sequence ID" value="QLY39832.1"/>
    <property type="molecule type" value="Genomic_DNA"/>
</dbReference>
<dbReference type="InterPro" id="IPR029063">
    <property type="entry name" value="SAM-dependent_MTases_sf"/>
</dbReference>
<dbReference type="InterPro" id="IPR036388">
    <property type="entry name" value="WH-like_DNA-bd_sf"/>
</dbReference>
<gene>
    <name evidence="2" type="ORF">HF295_02735</name>
</gene>
<organism evidence="2 3">
    <name type="scientific">Hujiaoplasma nucleasis</name>
    <dbReference type="NCBI Taxonomy" id="2725268"/>
    <lineage>
        <taxon>Bacteria</taxon>
        <taxon>Bacillati</taxon>
        <taxon>Mycoplasmatota</taxon>
        <taxon>Mollicutes</taxon>
        <taxon>Candidatus Izemoplasmatales</taxon>
        <taxon>Hujiaoplasmataceae</taxon>
        <taxon>Hujiaoplasma</taxon>
    </lineage>
</organism>
<name>A0A7L6N2Z6_9MOLU</name>
<dbReference type="Pfam" id="PF13412">
    <property type="entry name" value="HTH_24"/>
    <property type="match status" value="1"/>
</dbReference>
<sequence>MDGEVMSDNSFFKPTLLYKEFMILDLIEKDANITQREISKTIGVAVSMTNAYIENFVEKGLIKKKKHSTKTVEYFITNKGMERRKLLNIEYLNASQNIYNSAKENIVLFLNQVYNKGINNILLYGAGEVAELMLDVVGSEKNLLLSIAAVIDDDPRKQGNLLLNKPIISLKEIIHFRHDGILISSYTHHNKITDKLKTINYDDSKIIEFFNN</sequence>
<protein>
    <submittedName>
        <fullName evidence="2">Winged helix-turn-helix transcriptional regulator</fullName>
    </submittedName>
</protein>
<dbReference type="SUPFAM" id="SSF46785">
    <property type="entry name" value="Winged helix' DNA-binding domain"/>
    <property type="match status" value="1"/>
</dbReference>
<feature type="domain" description="C-methyltransferase" evidence="1">
    <location>
        <begin position="66"/>
        <end position="207"/>
    </location>
</feature>
<reference evidence="2 3" key="1">
    <citation type="submission" date="2020-04" db="EMBL/GenBank/DDBJ databases">
        <authorList>
            <person name="Zheng R.K."/>
            <person name="Sun C.M."/>
        </authorList>
    </citation>
    <scope>NUCLEOTIDE SEQUENCE [LARGE SCALE GENOMIC DNA]</scope>
    <source>
        <strain evidence="3">zrk29</strain>
    </source>
</reference>
<evidence type="ECO:0000313" key="2">
    <source>
        <dbReference type="EMBL" id="QLY39832.1"/>
    </source>
</evidence>
<dbReference type="Proteomes" id="UP000512167">
    <property type="component" value="Chromosome"/>
</dbReference>
<keyword evidence="3" id="KW-1185">Reference proteome</keyword>
<dbReference type="SUPFAM" id="SSF53335">
    <property type="entry name" value="S-adenosyl-L-methionine-dependent methyltransferases"/>
    <property type="match status" value="1"/>
</dbReference>
<dbReference type="KEGG" id="tbk:HF295_02735"/>
<dbReference type="Gene3D" id="1.10.10.10">
    <property type="entry name" value="Winged helix-like DNA-binding domain superfamily/Winged helix DNA-binding domain"/>
    <property type="match status" value="1"/>
</dbReference>
<dbReference type="AlphaFoldDB" id="A0A7L6N2Z6"/>
<dbReference type="InterPro" id="IPR036390">
    <property type="entry name" value="WH_DNA-bd_sf"/>
</dbReference>
<accession>A0A7L6N2Z6</accession>
<dbReference type="Pfam" id="PF08484">
    <property type="entry name" value="Methyltransf_14"/>
    <property type="match status" value="1"/>
</dbReference>
<proteinExistence type="predicted"/>
<dbReference type="InterPro" id="IPR013691">
    <property type="entry name" value="MeTrfase_14"/>
</dbReference>
<dbReference type="Gene3D" id="3.40.50.720">
    <property type="entry name" value="NAD(P)-binding Rossmann-like Domain"/>
    <property type="match status" value="1"/>
</dbReference>
<evidence type="ECO:0000313" key="3">
    <source>
        <dbReference type="Proteomes" id="UP000512167"/>
    </source>
</evidence>
<dbReference type="RefSeq" id="WP_312032319.1">
    <property type="nucleotide sequence ID" value="NZ_CP051151.1"/>
</dbReference>